<feature type="transmembrane region" description="Helical" evidence="8">
    <location>
        <begin position="188"/>
        <end position="208"/>
    </location>
</feature>
<dbReference type="PANTHER" id="PTHR30472:SF24">
    <property type="entry name" value="FERRIC ENTEROBACTIN TRANSPORT SYSTEM PERMEASE PROTEIN FEPG"/>
    <property type="match status" value="1"/>
</dbReference>
<evidence type="ECO:0000313" key="10">
    <source>
        <dbReference type="Proteomes" id="UP000293995"/>
    </source>
</evidence>
<evidence type="ECO:0000256" key="3">
    <source>
        <dbReference type="ARBA" id="ARBA00022448"/>
    </source>
</evidence>
<dbReference type="GO" id="GO:0005886">
    <property type="term" value="C:plasma membrane"/>
    <property type="evidence" value="ECO:0007669"/>
    <property type="project" value="UniProtKB-SubCell"/>
</dbReference>
<dbReference type="AlphaFoldDB" id="A0A4P6EIG5"/>
<dbReference type="Proteomes" id="UP000293995">
    <property type="component" value="Chromosome"/>
</dbReference>
<name>A0A4P6EIG5_9MICO</name>
<dbReference type="InterPro" id="IPR037294">
    <property type="entry name" value="ABC_BtuC-like"/>
</dbReference>
<dbReference type="GO" id="GO:0022857">
    <property type="term" value="F:transmembrane transporter activity"/>
    <property type="evidence" value="ECO:0007669"/>
    <property type="project" value="InterPro"/>
</dbReference>
<evidence type="ECO:0000256" key="6">
    <source>
        <dbReference type="ARBA" id="ARBA00022989"/>
    </source>
</evidence>
<keyword evidence="4" id="KW-1003">Cell membrane</keyword>
<reference evidence="9 10" key="1">
    <citation type="submission" date="2019-01" db="EMBL/GenBank/DDBJ databases">
        <title>Genome sequencing of strain DFW100M-13.</title>
        <authorList>
            <person name="Heo J."/>
            <person name="Kim S.-J."/>
            <person name="Kim J.-S."/>
            <person name="Hong S.-B."/>
            <person name="Kwon S.-W."/>
        </authorList>
    </citation>
    <scope>NUCLEOTIDE SEQUENCE [LARGE SCALE GENOMIC DNA]</scope>
    <source>
        <strain evidence="9 10">DFW100M-13</strain>
    </source>
</reference>
<evidence type="ECO:0000256" key="2">
    <source>
        <dbReference type="ARBA" id="ARBA00007935"/>
    </source>
</evidence>
<feature type="transmembrane region" description="Helical" evidence="8">
    <location>
        <begin position="138"/>
        <end position="159"/>
    </location>
</feature>
<sequence>MALVLTVLSLALVAGVALTAGTITVAPDRVVAALFGFGDKVETLIVGRRAVRLCAGLLVGFALGASGGLTQSLTRNPLASPDILGITTGAGVFAVLAIVTPVAGFAAAALVPVAALFGGLATAAVVVGLAWRSGLEPLRLVLVGVGLTAICGAITQWLLMRSDVEWAAVATRWLAGSLASSSWSDVRLLLPVCVLGAVAIAAVARPLGALRLGSDLARSLGTGTGPTQLGILVLAVVLVSMSTAVAGPVGFVAFVAPQIAMRVFHTAGPPAFASGLCGALLVTAADLTTRWLPVELPVGILTSLVGGPVLLVLLFRYVRRTSS</sequence>
<dbReference type="GO" id="GO:0033214">
    <property type="term" value="P:siderophore-iron import into cell"/>
    <property type="evidence" value="ECO:0007669"/>
    <property type="project" value="TreeGrafter"/>
</dbReference>
<proteinExistence type="inferred from homology"/>
<feature type="transmembrane region" description="Helical" evidence="8">
    <location>
        <begin position="229"/>
        <end position="256"/>
    </location>
</feature>
<keyword evidence="3" id="KW-0813">Transport</keyword>
<keyword evidence="5 8" id="KW-0812">Transmembrane</keyword>
<evidence type="ECO:0000256" key="8">
    <source>
        <dbReference type="SAM" id="Phobius"/>
    </source>
</evidence>
<dbReference type="SUPFAM" id="SSF81345">
    <property type="entry name" value="ABC transporter involved in vitamin B12 uptake, BtuC"/>
    <property type="match status" value="1"/>
</dbReference>
<dbReference type="Pfam" id="PF01032">
    <property type="entry name" value="FecCD"/>
    <property type="match status" value="1"/>
</dbReference>
<keyword evidence="7 8" id="KW-0472">Membrane</keyword>
<feature type="transmembrane region" description="Helical" evidence="8">
    <location>
        <begin position="83"/>
        <end position="103"/>
    </location>
</feature>
<comment type="subcellular location">
    <subcellularLocation>
        <location evidence="1">Cell membrane</location>
        <topology evidence="1">Multi-pass membrane protein</topology>
    </subcellularLocation>
</comment>
<evidence type="ECO:0000256" key="4">
    <source>
        <dbReference type="ARBA" id="ARBA00022475"/>
    </source>
</evidence>
<comment type="similarity">
    <text evidence="2">Belongs to the binding-protein-dependent transport system permease family. FecCD subfamily.</text>
</comment>
<keyword evidence="10" id="KW-1185">Reference proteome</keyword>
<dbReference type="OrthoDB" id="4455417at2"/>
<feature type="transmembrane region" description="Helical" evidence="8">
    <location>
        <begin position="296"/>
        <end position="318"/>
    </location>
</feature>
<gene>
    <name evidence="9" type="ORF">ET475_09305</name>
</gene>
<dbReference type="Gene3D" id="1.10.3470.10">
    <property type="entry name" value="ABC transporter involved in vitamin B12 uptake, BtuC"/>
    <property type="match status" value="1"/>
</dbReference>
<protein>
    <submittedName>
        <fullName evidence="9">Iron ABC transporter permease</fullName>
    </submittedName>
</protein>
<dbReference type="EMBL" id="CP035494">
    <property type="protein sequence ID" value="QAY61796.1"/>
    <property type="molecule type" value="Genomic_DNA"/>
</dbReference>
<dbReference type="InterPro" id="IPR000522">
    <property type="entry name" value="ABC_transptr_permease_BtuC"/>
</dbReference>
<evidence type="ECO:0000313" key="9">
    <source>
        <dbReference type="EMBL" id="QAY61796.1"/>
    </source>
</evidence>
<dbReference type="KEGG" id="mprt:ET475_09305"/>
<dbReference type="PANTHER" id="PTHR30472">
    <property type="entry name" value="FERRIC ENTEROBACTIN TRANSPORT SYSTEM PERMEASE PROTEIN"/>
    <property type="match status" value="1"/>
</dbReference>
<feature type="transmembrane region" description="Helical" evidence="8">
    <location>
        <begin position="50"/>
        <end position="71"/>
    </location>
</feature>
<feature type="transmembrane region" description="Helical" evidence="8">
    <location>
        <begin position="109"/>
        <end position="131"/>
    </location>
</feature>
<accession>A0A4P6EIG5</accession>
<evidence type="ECO:0000256" key="7">
    <source>
        <dbReference type="ARBA" id="ARBA00023136"/>
    </source>
</evidence>
<evidence type="ECO:0000256" key="5">
    <source>
        <dbReference type="ARBA" id="ARBA00022692"/>
    </source>
</evidence>
<organism evidence="9 10">
    <name type="scientific">Microbacterium protaetiae</name>
    <dbReference type="NCBI Taxonomy" id="2509458"/>
    <lineage>
        <taxon>Bacteria</taxon>
        <taxon>Bacillati</taxon>
        <taxon>Actinomycetota</taxon>
        <taxon>Actinomycetes</taxon>
        <taxon>Micrococcales</taxon>
        <taxon>Microbacteriaceae</taxon>
        <taxon>Microbacterium</taxon>
    </lineage>
</organism>
<keyword evidence="6 8" id="KW-1133">Transmembrane helix</keyword>
<dbReference type="CDD" id="cd06550">
    <property type="entry name" value="TM_ABC_iron-siderophores_like"/>
    <property type="match status" value="1"/>
</dbReference>
<evidence type="ECO:0000256" key="1">
    <source>
        <dbReference type="ARBA" id="ARBA00004651"/>
    </source>
</evidence>